<feature type="compositionally biased region" description="Basic and acidic residues" evidence="2">
    <location>
        <begin position="587"/>
        <end position="600"/>
    </location>
</feature>
<feature type="compositionally biased region" description="Basic and acidic residues" evidence="2">
    <location>
        <begin position="781"/>
        <end position="805"/>
    </location>
</feature>
<feature type="compositionally biased region" description="Basic and acidic residues" evidence="2">
    <location>
        <begin position="553"/>
        <end position="580"/>
    </location>
</feature>
<sequence>MDLNTDSEMLSSHAAFEEPALEQESSGSHSPTGSGGTIMLQLLEFKTHLHEVIEELQIRRDGEKRFEDQISELVLEKQELEWEKESLQHQIETMTNQHSESLTAVKKQFQVKLQHTEEEKGKYQVCAELKDKEINNLKEELKSLQLLKFNLENKSSELERKLALQNRTKDTYLSQLGEVEKRYAALSRQYAVVREAHGNREQNVEEAMKRNAKLSSANKRQEEMIVALKNELDEVSNKLIKEKMKVVINEKTHSSSGREQHLQVLQQKLKMESDVNKKLQEENDAERFEKKELMRSLQQNQQLLLNQTQTVRRLEQELQSQRQMFQALKEEQEVMREKSKTTEDEVVQLTESYAASRTSWDKEKAKLLDQLKSEEEQLRAATDACRDLQEKLVELSVRAGSELRLADKQRIKDTQSVSNVRSSLMVEDIRCKETLNTHISSSEPPDLDSLQDSDSPQTKSSEPLEDTGEGQYLSNHQQQPQANKHTRNDPNTSTCGNNNLSSFPDNTQAEPEMKILETNSEMSELIVSDGGHKAASNPECASPAGCADLPTRNTDEEWNRGRDEQRTGDKRQQENIRELQETDAEQEEKQDAKDGRHPQEKCTLTAQTSDGVDVLQDTEGSAKAAGETGNTETEIRDKGEGEVTDGVKEKEQTAESTTETPETQIPALTTADTAEKSLTLQVNDFTDTGPPLNAENLCQKITENHSNKYKIDRKDICKSGDVQSNFTDEVLTLCQDSEPPNDQSEPTTQNQKHENQSSETAGVFPSGCFENLLQAAPQENKIQESETNETHIDDPLHIDPNMKETDENDTFESLKGVADEANTATGSTQEHMKSDGDVAEKKADLKQLASHKIVESSEAGSLKCLQQPLIQMKSGSSVSTLSSKKTSTSVFEWGTAQRKPFSSRANSDFSILHKLIQGTPVSESGPSTLGQPLSLTSPPVKIKHNKVPVGITSVSGAAAYLRNQQQEEKLKEACRETAANTDRRRPLFISSFPVSCTGSQVSHQTSSEAPSPAAGSGSESDLGPSFSQESEDKESLFRARISKIEQFLKAERLRLLKRPWTDN</sequence>
<dbReference type="KEGG" id="alim:106520211"/>
<organism evidence="3 4">
    <name type="scientific">Austrofundulus limnaeus</name>
    <name type="common">Annual killifish</name>
    <dbReference type="NCBI Taxonomy" id="52670"/>
    <lineage>
        <taxon>Eukaryota</taxon>
        <taxon>Metazoa</taxon>
        <taxon>Chordata</taxon>
        <taxon>Craniata</taxon>
        <taxon>Vertebrata</taxon>
        <taxon>Euteleostomi</taxon>
        <taxon>Actinopterygii</taxon>
        <taxon>Neopterygii</taxon>
        <taxon>Teleostei</taxon>
        <taxon>Neoteleostei</taxon>
        <taxon>Acanthomorphata</taxon>
        <taxon>Ovalentaria</taxon>
        <taxon>Atherinomorphae</taxon>
        <taxon>Cyprinodontiformes</taxon>
        <taxon>Rivulidae</taxon>
        <taxon>Austrofundulus</taxon>
    </lineage>
</organism>
<feature type="compositionally biased region" description="Basic and acidic residues" evidence="2">
    <location>
        <begin position="830"/>
        <end position="840"/>
    </location>
</feature>
<feature type="compositionally biased region" description="Polar residues" evidence="2">
    <location>
        <begin position="472"/>
        <end position="509"/>
    </location>
</feature>
<name>A0A2I4BIQ5_AUSLI</name>
<feature type="compositionally biased region" description="Polar residues" evidence="2">
    <location>
        <begin position="1"/>
        <end position="10"/>
    </location>
</feature>
<feature type="coiled-coil region" evidence="1">
    <location>
        <begin position="63"/>
        <end position="97"/>
    </location>
</feature>
<evidence type="ECO:0000313" key="3">
    <source>
        <dbReference type="Proteomes" id="UP000192220"/>
    </source>
</evidence>
<dbReference type="PANTHER" id="PTHR28660:SF1">
    <property type="entry name" value="COILED-COIL DOMAIN-CONTAINING PROTEIN 73"/>
    <property type="match status" value="1"/>
</dbReference>
<accession>A0A2I4BIQ5</accession>
<feature type="compositionally biased region" description="Polar residues" evidence="2">
    <location>
        <begin position="734"/>
        <end position="750"/>
    </location>
</feature>
<dbReference type="InterPro" id="IPR031650">
    <property type="entry name" value="CCDC73"/>
</dbReference>
<dbReference type="InParanoid" id="A0A2I4BIQ5"/>
<feature type="coiled-coil region" evidence="1">
    <location>
        <begin position="127"/>
        <end position="168"/>
    </location>
</feature>
<evidence type="ECO:0000256" key="2">
    <source>
        <dbReference type="SAM" id="MobiDB-lite"/>
    </source>
</evidence>
<dbReference type="GeneID" id="106520211"/>
<feature type="region of interest" description="Disordered" evidence="2">
    <location>
        <begin position="1"/>
        <end position="35"/>
    </location>
</feature>
<feature type="compositionally biased region" description="Polar residues" evidence="2">
    <location>
        <begin position="654"/>
        <end position="674"/>
    </location>
</feature>
<dbReference type="STRING" id="52670.A0A2I4BIQ5"/>
<feature type="region of interest" description="Disordered" evidence="2">
    <location>
        <begin position="821"/>
        <end position="840"/>
    </location>
</feature>
<dbReference type="OrthoDB" id="6145717at2759"/>
<feature type="compositionally biased region" description="Low complexity" evidence="2">
    <location>
        <begin position="1006"/>
        <end position="1020"/>
    </location>
</feature>
<feature type="region of interest" description="Disordered" evidence="2">
    <location>
        <begin position="999"/>
        <end position="1033"/>
    </location>
</feature>
<dbReference type="CTD" id="493860"/>
<keyword evidence="1" id="KW-0175">Coiled coil</keyword>
<dbReference type="Proteomes" id="UP000192220">
    <property type="component" value="Unplaced"/>
</dbReference>
<dbReference type="Pfam" id="PF15818">
    <property type="entry name" value="CCDC73"/>
    <property type="match status" value="1"/>
</dbReference>
<proteinExistence type="predicted"/>
<feature type="region of interest" description="Disordered" evidence="2">
    <location>
        <begin position="734"/>
        <end position="809"/>
    </location>
</feature>
<dbReference type="AlphaFoldDB" id="A0A2I4BIQ5"/>
<feature type="region of interest" description="Disordered" evidence="2">
    <location>
        <begin position="437"/>
        <end position="674"/>
    </location>
</feature>
<evidence type="ECO:0000313" key="4">
    <source>
        <dbReference type="RefSeq" id="XP_013867629.1"/>
    </source>
</evidence>
<protein>
    <submittedName>
        <fullName evidence="4">Coiled-coil domain-containing protein 73</fullName>
    </submittedName>
</protein>
<evidence type="ECO:0000256" key="1">
    <source>
        <dbReference type="SAM" id="Coils"/>
    </source>
</evidence>
<dbReference type="PANTHER" id="PTHR28660">
    <property type="entry name" value="COILED-COIL DOMAIN-CONTAINING PROTEIN 73"/>
    <property type="match status" value="1"/>
</dbReference>
<gene>
    <name evidence="4" type="primary">ccdc73</name>
</gene>
<reference evidence="4" key="1">
    <citation type="submission" date="2025-08" db="UniProtKB">
        <authorList>
            <consortium name="RefSeq"/>
        </authorList>
    </citation>
    <scope>IDENTIFICATION</scope>
    <source>
        <strain evidence="4">Quisiro</strain>
        <tissue evidence="4">Liver</tissue>
    </source>
</reference>
<dbReference type="RefSeq" id="XP_013867629.1">
    <property type="nucleotide sequence ID" value="XM_014012175.1"/>
</dbReference>
<feature type="compositionally biased region" description="Basic and acidic residues" evidence="2">
    <location>
        <begin position="633"/>
        <end position="653"/>
    </location>
</feature>
<feature type="coiled-coil region" evidence="1">
    <location>
        <begin position="204"/>
        <end position="398"/>
    </location>
</feature>
<keyword evidence="3" id="KW-1185">Reference proteome</keyword>